<dbReference type="Proteomes" id="UP000265566">
    <property type="component" value="Chromosome 7"/>
</dbReference>
<gene>
    <name evidence="1" type="ORF">MtrunA17_Chr7g0251021</name>
</gene>
<comment type="caution">
    <text evidence="1">The sequence shown here is derived from an EMBL/GenBank/DDBJ whole genome shotgun (WGS) entry which is preliminary data.</text>
</comment>
<evidence type="ECO:0000313" key="1">
    <source>
        <dbReference type="EMBL" id="RHN47260.1"/>
    </source>
</evidence>
<sequence>MSVMLSIEVEDCFHLPRNMSYMIFNIFRKGNCCTHKIANTGLFVISFTR</sequence>
<dbReference type="Gramene" id="rna41835">
    <property type="protein sequence ID" value="RHN47260.1"/>
    <property type="gene ID" value="gene41835"/>
</dbReference>
<reference evidence="1" key="1">
    <citation type="journal article" date="2018" name="Nat. Plants">
        <title>Whole-genome landscape of Medicago truncatula symbiotic genes.</title>
        <authorList>
            <person name="Pecrix Y."/>
            <person name="Gamas P."/>
            <person name="Carrere S."/>
        </authorList>
    </citation>
    <scope>NUCLEOTIDE SEQUENCE</scope>
    <source>
        <tissue evidence="1">Leaves</tissue>
    </source>
</reference>
<organism evidence="1">
    <name type="scientific">Medicago truncatula</name>
    <name type="common">Barrel medic</name>
    <name type="synonym">Medicago tribuloides</name>
    <dbReference type="NCBI Taxonomy" id="3880"/>
    <lineage>
        <taxon>Eukaryota</taxon>
        <taxon>Viridiplantae</taxon>
        <taxon>Streptophyta</taxon>
        <taxon>Embryophyta</taxon>
        <taxon>Tracheophyta</taxon>
        <taxon>Spermatophyta</taxon>
        <taxon>Magnoliopsida</taxon>
        <taxon>eudicotyledons</taxon>
        <taxon>Gunneridae</taxon>
        <taxon>Pentapetalae</taxon>
        <taxon>rosids</taxon>
        <taxon>fabids</taxon>
        <taxon>Fabales</taxon>
        <taxon>Fabaceae</taxon>
        <taxon>Papilionoideae</taxon>
        <taxon>50 kb inversion clade</taxon>
        <taxon>NPAAA clade</taxon>
        <taxon>Hologalegina</taxon>
        <taxon>IRL clade</taxon>
        <taxon>Trifolieae</taxon>
        <taxon>Medicago</taxon>
    </lineage>
</organism>
<name>A0A396H1Z2_MEDTR</name>
<proteinExistence type="predicted"/>
<dbReference type="EMBL" id="PSQE01000007">
    <property type="protein sequence ID" value="RHN47260.1"/>
    <property type="molecule type" value="Genomic_DNA"/>
</dbReference>
<protein>
    <submittedName>
        <fullName evidence="1">Uncharacterized protein</fullName>
    </submittedName>
</protein>
<accession>A0A396H1Z2</accession>
<dbReference type="AlphaFoldDB" id="A0A396H1Z2"/>